<evidence type="ECO:0000313" key="5">
    <source>
        <dbReference type="EMBL" id="SHJ68294.1"/>
    </source>
</evidence>
<keyword evidence="2" id="KW-0808">Transferase</keyword>
<organism evidence="5 6">
    <name type="scientific">Muricoccus roseus</name>
    <dbReference type="NCBI Taxonomy" id="198092"/>
    <lineage>
        <taxon>Bacteria</taxon>
        <taxon>Pseudomonadati</taxon>
        <taxon>Pseudomonadota</taxon>
        <taxon>Alphaproteobacteria</taxon>
        <taxon>Acetobacterales</taxon>
        <taxon>Roseomonadaceae</taxon>
        <taxon>Muricoccus</taxon>
    </lineage>
</organism>
<dbReference type="Proteomes" id="UP000184387">
    <property type="component" value="Unassembled WGS sequence"/>
</dbReference>
<proteinExistence type="inferred from homology"/>
<dbReference type="PROSITE" id="PS51143">
    <property type="entry name" value="MT_A70"/>
    <property type="match status" value="1"/>
</dbReference>
<dbReference type="STRING" id="198092.SAMN02745194_03108"/>
<evidence type="ECO:0000256" key="1">
    <source>
        <dbReference type="ARBA" id="ARBA00022603"/>
    </source>
</evidence>
<dbReference type="PANTHER" id="PTHR12829:SF7">
    <property type="entry name" value="N6-ADENOSINE-METHYLTRANSFERASE CATALYTIC SUBUNIT"/>
    <property type="match status" value="1"/>
</dbReference>
<dbReference type="EMBL" id="FQZF01000018">
    <property type="protein sequence ID" value="SHJ68294.1"/>
    <property type="molecule type" value="Genomic_DNA"/>
</dbReference>
<comment type="similarity">
    <text evidence="4">Belongs to the MT-A70-like family.</text>
</comment>
<protein>
    <submittedName>
        <fullName evidence="5">N6-adenosine-specific RNA methylase IME4</fullName>
    </submittedName>
</protein>
<keyword evidence="6" id="KW-1185">Reference proteome</keyword>
<evidence type="ECO:0000256" key="2">
    <source>
        <dbReference type="ARBA" id="ARBA00022679"/>
    </source>
</evidence>
<accession>A0A1M6LAU3</accession>
<dbReference type="GO" id="GO:0008757">
    <property type="term" value="F:S-adenosylmethionine-dependent methyltransferase activity"/>
    <property type="evidence" value="ECO:0007669"/>
    <property type="project" value="UniProtKB-ARBA"/>
</dbReference>
<keyword evidence="1 5" id="KW-0489">Methyltransferase</keyword>
<evidence type="ECO:0000256" key="4">
    <source>
        <dbReference type="PROSITE-ProRule" id="PRU00489"/>
    </source>
</evidence>
<reference evidence="5 6" key="1">
    <citation type="submission" date="2016-11" db="EMBL/GenBank/DDBJ databases">
        <authorList>
            <person name="Jaros S."/>
            <person name="Januszkiewicz K."/>
            <person name="Wedrychowicz H."/>
        </authorList>
    </citation>
    <scope>NUCLEOTIDE SEQUENCE [LARGE SCALE GENOMIC DNA]</scope>
    <source>
        <strain evidence="5 6">DSM 14916</strain>
    </source>
</reference>
<sequence length="205" mass="22815">MTPYTPDLLHGLRNWPFGDLRSGYYRTILADPPWRFVLRSTKGEKKSPQAKYRTMPLAEILALPVVELAHPEGCGLVLWGTAPMLPQALATMAAWGFTYVTAGAWAKQSRTGRTWNMGPGYRLRTRMEPYLLGTRGAVPLMARNVCNLVVAPVREHSRKPDQLRADVERVFPAPRVELFAREAAPGWEAWGDEVGKFSPAGAVPC</sequence>
<dbReference type="GO" id="GO:0008173">
    <property type="term" value="F:RNA methyltransferase activity"/>
    <property type="evidence" value="ECO:0007669"/>
    <property type="project" value="UniProtKB-ARBA"/>
</dbReference>
<dbReference type="OrthoDB" id="9800596at2"/>
<evidence type="ECO:0000256" key="3">
    <source>
        <dbReference type="ARBA" id="ARBA00022691"/>
    </source>
</evidence>
<dbReference type="AlphaFoldDB" id="A0A1M6LAU3"/>
<keyword evidence="3" id="KW-0949">S-adenosyl-L-methionine</keyword>
<dbReference type="RefSeq" id="WP_073136321.1">
    <property type="nucleotide sequence ID" value="NZ_FQZF01000018.1"/>
</dbReference>
<dbReference type="PANTHER" id="PTHR12829">
    <property type="entry name" value="N6-ADENOSINE-METHYLTRANSFERASE"/>
    <property type="match status" value="1"/>
</dbReference>
<name>A0A1M6LAU3_9PROT</name>
<dbReference type="InterPro" id="IPR007757">
    <property type="entry name" value="MT-A70-like"/>
</dbReference>
<evidence type="ECO:0000313" key="6">
    <source>
        <dbReference type="Proteomes" id="UP000184387"/>
    </source>
</evidence>
<gene>
    <name evidence="5" type="ORF">SAMN02745194_03108</name>
</gene>
<dbReference type="Pfam" id="PF05063">
    <property type="entry name" value="MT-A70"/>
    <property type="match status" value="1"/>
</dbReference>
<dbReference type="GO" id="GO:0032259">
    <property type="term" value="P:methylation"/>
    <property type="evidence" value="ECO:0007669"/>
    <property type="project" value="UniProtKB-KW"/>
</dbReference>